<dbReference type="SMART" id="SM01008">
    <property type="entry name" value="Ald_Xan_dh_C"/>
    <property type="match status" value="1"/>
</dbReference>
<dbReference type="InterPro" id="IPR037165">
    <property type="entry name" value="AldOxase/xan_DH_Mopterin-bd_sf"/>
</dbReference>
<dbReference type="OrthoDB" id="8428274at2"/>
<dbReference type="PANTHER" id="PTHR11908">
    <property type="entry name" value="XANTHINE DEHYDROGENASE"/>
    <property type="match status" value="1"/>
</dbReference>
<dbReference type="GO" id="GO:0016491">
    <property type="term" value="F:oxidoreductase activity"/>
    <property type="evidence" value="ECO:0007669"/>
    <property type="project" value="UniProtKB-KW"/>
</dbReference>
<name>F8JRM2_STREN</name>
<dbReference type="Pfam" id="PF02738">
    <property type="entry name" value="MoCoBD_1"/>
    <property type="match status" value="1"/>
</dbReference>
<dbReference type="AlphaFoldDB" id="F8JRM2"/>
<keyword evidence="5" id="KW-1185">Reference proteome</keyword>
<accession>G8WYD6</accession>
<dbReference type="PANTHER" id="PTHR11908:SF132">
    <property type="entry name" value="ALDEHYDE OXIDASE 1-RELATED"/>
    <property type="match status" value="1"/>
</dbReference>
<dbReference type="EMBL" id="CP003219">
    <property type="protein sequence ID" value="AEW97907.1"/>
    <property type="molecule type" value="Genomic_DNA"/>
</dbReference>
<keyword evidence="1" id="KW-0500">Molybdenum</keyword>
<evidence type="ECO:0000313" key="5">
    <source>
        <dbReference type="Proteomes" id="UP000007842"/>
    </source>
</evidence>
<dbReference type="KEGG" id="scy:SCATT_55360"/>
<dbReference type="eggNOG" id="COG1529">
    <property type="taxonomic scope" value="Bacteria"/>
</dbReference>
<evidence type="ECO:0000256" key="2">
    <source>
        <dbReference type="ARBA" id="ARBA00023002"/>
    </source>
</evidence>
<dbReference type="InterPro" id="IPR016208">
    <property type="entry name" value="Ald_Oxase/xanthine_DH-like"/>
</dbReference>
<dbReference type="Pfam" id="PF01315">
    <property type="entry name" value="Ald_Xan_dh_C"/>
    <property type="match status" value="1"/>
</dbReference>
<feature type="domain" description="Aldehyde oxidase/xanthine dehydrogenase a/b hammerhead" evidence="3">
    <location>
        <begin position="22"/>
        <end position="126"/>
    </location>
</feature>
<evidence type="ECO:0000256" key="1">
    <source>
        <dbReference type="ARBA" id="ARBA00022505"/>
    </source>
</evidence>
<reference evidence="5" key="1">
    <citation type="submission" date="2011-12" db="EMBL/GenBank/DDBJ databases">
        <title>Complete genome sequence of Streptomyces cattleya strain DSM 46488.</title>
        <authorList>
            <person name="Ou H.-Y."/>
            <person name="Li P."/>
            <person name="Zhao C."/>
            <person name="O'Hagan D."/>
            <person name="Deng Z."/>
        </authorList>
    </citation>
    <scope>NUCLEOTIDE SEQUENCE [LARGE SCALE GENOMIC DNA]</scope>
    <source>
        <strain evidence="5">ATCC 35852 / DSM 46488 / JCM 4925 / NBRC 14057 / NRRL 8057</strain>
    </source>
</reference>
<dbReference type="STRING" id="1003195.SCATT_55360"/>
<dbReference type="Pfam" id="PF20256">
    <property type="entry name" value="MoCoBD_2"/>
    <property type="match status" value="1"/>
</dbReference>
<evidence type="ECO:0000313" key="4">
    <source>
        <dbReference type="EMBL" id="AEW97907.1"/>
    </source>
</evidence>
<dbReference type="Proteomes" id="UP000007842">
    <property type="component" value="Chromosome"/>
</dbReference>
<keyword evidence="2" id="KW-0560">Oxidoreductase</keyword>
<dbReference type="SUPFAM" id="SSF56003">
    <property type="entry name" value="Molybdenum cofactor-binding domain"/>
    <property type="match status" value="1"/>
</dbReference>
<evidence type="ECO:0000259" key="3">
    <source>
        <dbReference type="SMART" id="SM01008"/>
    </source>
</evidence>
<dbReference type="Gene3D" id="3.30.365.10">
    <property type="entry name" value="Aldehyde oxidase/xanthine dehydrogenase, molybdopterin binding domain"/>
    <property type="match status" value="4"/>
</dbReference>
<proteinExistence type="predicted"/>
<dbReference type="InterPro" id="IPR008274">
    <property type="entry name" value="AldOxase/xan_DH_MoCoBD1"/>
</dbReference>
<sequence length="701" mass="74561">MTTTQPLLGAPAARLEGRAKVTGEARYAAEYQPPDVGYAWPVPATVAHGTVTAVHTEAALADPAVLAVLSHADAPRLQVAGDPMTDVLQSPRVAHHGQFVALAVATTLEAARAAAEAVRVEYATEPYDVVLTRDHPGLYVPETVNGGFPAVRSRGDFDAEYAGAPVRIDRLYHIPPLHNHPMEPHAATALWDGDELTVYDSCQGASAVQEALAGLFRLDPGQVRVIGEHVGGGFGSKGTPRPHVVLAAMAARVVGRPVKLALPRQQMAAVVGHRAETFQRLRLGAETDGRIRALAHDVVTDTSTGQEFVEQAAVVSRTMYHSPHSRTTHQVVRLDVPTPSWMRAPGECPGMFALESAMDELAQACDVDPVELRIRNEPEFEPDSGHPFSSRHLVDCLREGARRFGWHDRDPRNAVRQEGRLMIGSGVAASTYPVYVSPCQAAAFADPDGGFRVHVNATDIGTGARTVLTQIAADALDVALERVRIRIGASELGRAPVAGGSSGTASWGWPVHQACVELRAAIARHGGSVPAGGLSAFADTTEDVEAGQGYARHAFGAQFAEVQVDVDTGETRVRRLLGVFAAGRILNPRLARSQFIGGMTMGMSMALMEGSTMDPEFGDYAERDLATYHVASNADVPRIEAHWLHEDDPHLNPMGSKGIGEIGIVGTAAAVANAIHHATGIRVRTLPARPDALLPYLGAEG</sequence>
<protein>
    <submittedName>
        <fullName evidence="4">Oxidoreductase</fullName>
    </submittedName>
</protein>
<dbReference type="InterPro" id="IPR000674">
    <property type="entry name" value="Ald_Oxase/Xan_DH_a/b"/>
</dbReference>
<dbReference type="PATRIC" id="fig|1003195.11.peg.6953"/>
<accession>F8JRM2</accession>
<dbReference type="KEGG" id="sct:SCAT_5535"/>
<dbReference type="HOGENOM" id="CLU_001681_2_2_11"/>
<dbReference type="GO" id="GO:0005506">
    <property type="term" value="F:iron ion binding"/>
    <property type="evidence" value="ECO:0007669"/>
    <property type="project" value="InterPro"/>
</dbReference>
<dbReference type="InterPro" id="IPR036856">
    <property type="entry name" value="Ald_Oxase/Xan_DH_a/b_sf"/>
</dbReference>
<organism evidence="4 5">
    <name type="scientific">Streptantibioticus cattleyicolor (strain ATCC 35852 / DSM 46488 / JCM 4925 / NBRC 14057 / NRRL 8057)</name>
    <name type="common">Streptomyces cattleya</name>
    <dbReference type="NCBI Taxonomy" id="1003195"/>
    <lineage>
        <taxon>Bacteria</taxon>
        <taxon>Bacillati</taxon>
        <taxon>Actinomycetota</taxon>
        <taxon>Actinomycetes</taxon>
        <taxon>Kitasatosporales</taxon>
        <taxon>Streptomycetaceae</taxon>
        <taxon>Streptantibioticus</taxon>
    </lineage>
</organism>
<dbReference type="SUPFAM" id="SSF54665">
    <property type="entry name" value="CO dehydrogenase molybdoprotein N-domain-like"/>
    <property type="match status" value="1"/>
</dbReference>
<dbReference type="RefSeq" id="WP_014146237.1">
    <property type="nucleotide sequence ID" value="NC_016111.1"/>
</dbReference>
<gene>
    <name evidence="4" type="ordered locus">SCATT_55360</name>
</gene>
<dbReference type="Gene3D" id="3.90.1170.50">
    <property type="entry name" value="Aldehyde oxidase/xanthine dehydrogenase, a/b hammerhead"/>
    <property type="match status" value="1"/>
</dbReference>
<dbReference type="InterPro" id="IPR046867">
    <property type="entry name" value="AldOxase/xan_DH_MoCoBD2"/>
</dbReference>